<reference evidence="1 2" key="1">
    <citation type="submission" date="2014-04" db="EMBL/GenBank/DDBJ databases">
        <authorList>
            <consortium name="DOE Joint Genome Institute"/>
            <person name="Kuo A."/>
            <person name="Ruytinx J."/>
            <person name="Rineau F."/>
            <person name="Colpaert J."/>
            <person name="Kohler A."/>
            <person name="Nagy L.G."/>
            <person name="Floudas D."/>
            <person name="Copeland A."/>
            <person name="Barry K.W."/>
            <person name="Cichocki N."/>
            <person name="Veneault-Fourrey C."/>
            <person name="LaButti K."/>
            <person name="Lindquist E.A."/>
            <person name="Lipzen A."/>
            <person name="Lundell T."/>
            <person name="Morin E."/>
            <person name="Murat C."/>
            <person name="Sun H."/>
            <person name="Tunlid A."/>
            <person name="Henrissat B."/>
            <person name="Grigoriev I.V."/>
            <person name="Hibbett D.S."/>
            <person name="Martin F."/>
            <person name="Nordberg H.P."/>
            <person name="Cantor M.N."/>
            <person name="Hua S.X."/>
        </authorList>
    </citation>
    <scope>NUCLEOTIDE SEQUENCE [LARGE SCALE GENOMIC DNA]</scope>
    <source>
        <strain evidence="1 2">UH-Slu-Lm8-n1</strain>
    </source>
</reference>
<sequence length="149" mass="16711">MLASRSFPPITPAHLFSQNSSKSTVSKNMTRPSPHSDISGLMSSINYSLQAQSTISSIRLAIIIFVTITQRAILGPSMRALSISLQNLCYRKTNTQQIPISYVRHELFSILHNLQRLRSFYSVFVPTSRRHAMGSIKDDKVHCLPTPQP</sequence>
<dbReference type="HOGENOM" id="CLU_1750887_0_0_1"/>
<protein>
    <submittedName>
        <fullName evidence="1">Uncharacterized protein</fullName>
    </submittedName>
</protein>
<name>A0A0C9ZY31_9AGAM</name>
<dbReference type="InParanoid" id="A0A0C9ZY31"/>
<keyword evidence="2" id="KW-1185">Reference proteome</keyword>
<reference evidence="2" key="2">
    <citation type="submission" date="2015-01" db="EMBL/GenBank/DDBJ databases">
        <title>Evolutionary Origins and Diversification of the Mycorrhizal Mutualists.</title>
        <authorList>
            <consortium name="DOE Joint Genome Institute"/>
            <consortium name="Mycorrhizal Genomics Consortium"/>
            <person name="Kohler A."/>
            <person name="Kuo A."/>
            <person name="Nagy L.G."/>
            <person name="Floudas D."/>
            <person name="Copeland A."/>
            <person name="Barry K.W."/>
            <person name="Cichocki N."/>
            <person name="Veneault-Fourrey C."/>
            <person name="LaButti K."/>
            <person name="Lindquist E.A."/>
            <person name="Lipzen A."/>
            <person name="Lundell T."/>
            <person name="Morin E."/>
            <person name="Murat C."/>
            <person name="Riley R."/>
            <person name="Ohm R."/>
            <person name="Sun H."/>
            <person name="Tunlid A."/>
            <person name="Henrissat B."/>
            <person name="Grigoriev I.V."/>
            <person name="Hibbett D.S."/>
            <person name="Martin F."/>
        </authorList>
    </citation>
    <scope>NUCLEOTIDE SEQUENCE [LARGE SCALE GENOMIC DNA]</scope>
    <source>
        <strain evidence="2">UH-Slu-Lm8-n1</strain>
    </source>
</reference>
<dbReference type="Proteomes" id="UP000054485">
    <property type="component" value="Unassembled WGS sequence"/>
</dbReference>
<dbReference type="AlphaFoldDB" id="A0A0C9ZY31"/>
<gene>
    <name evidence="1" type="ORF">CY34DRAFT_134073</name>
</gene>
<organism evidence="1 2">
    <name type="scientific">Suillus luteus UH-Slu-Lm8-n1</name>
    <dbReference type="NCBI Taxonomy" id="930992"/>
    <lineage>
        <taxon>Eukaryota</taxon>
        <taxon>Fungi</taxon>
        <taxon>Dikarya</taxon>
        <taxon>Basidiomycota</taxon>
        <taxon>Agaricomycotina</taxon>
        <taxon>Agaricomycetes</taxon>
        <taxon>Agaricomycetidae</taxon>
        <taxon>Boletales</taxon>
        <taxon>Suillineae</taxon>
        <taxon>Suillaceae</taxon>
        <taxon>Suillus</taxon>
    </lineage>
</organism>
<evidence type="ECO:0000313" key="2">
    <source>
        <dbReference type="Proteomes" id="UP000054485"/>
    </source>
</evidence>
<dbReference type="OrthoDB" id="10514257at2759"/>
<evidence type="ECO:0000313" key="1">
    <source>
        <dbReference type="EMBL" id="KIK42635.1"/>
    </source>
</evidence>
<accession>A0A0C9ZY31</accession>
<proteinExistence type="predicted"/>
<dbReference type="EMBL" id="KN835233">
    <property type="protein sequence ID" value="KIK42635.1"/>
    <property type="molecule type" value="Genomic_DNA"/>
</dbReference>